<dbReference type="CDD" id="cd00082">
    <property type="entry name" value="HisKA"/>
    <property type="match status" value="1"/>
</dbReference>
<dbReference type="Gene3D" id="3.30.565.10">
    <property type="entry name" value="Histidine kinase-like ATPase, C-terminal domain"/>
    <property type="match status" value="1"/>
</dbReference>
<feature type="domain" description="Histidine kinase" evidence="9">
    <location>
        <begin position="429"/>
        <end position="657"/>
    </location>
</feature>
<dbReference type="Pfam" id="PF00512">
    <property type="entry name" value="HisKA"/>
    <property type="match status" value="1"/>
</dbReference>
<evidence type="ECO:0000256" key="7">
    <source>
        <dbReference type="SAM" id="MobiDB-lite"/>
    </source>
</evidence>
<keyword evidence="6" id="KW-0902">Two-component regulatory system</keyword>
<dbReference type="SMART" id="SM00388">
    <property type="entry name" value="HisKA"/>
    <property type="match status" value="1"/>
</dbReference>
<dbReference type="Gene3D" id="3.30.450.20">
    <property type="entry name" value="PAS domain"/>
    <property type="match status" value="2"/>
</dbReference>
<keyword evidence="8" id="KW-0472">Membrane</keyword>
<dbReference type="PROSITE" id="PS50109">
    <property type="entry name" value="HIS_KIN"/>
    <property type="match status" value="1"/>
</dbReference>
<keyword evidence="5 10" id="KW-0418">Kinase</keyword>
<dbReference type="CDD" id="cd12914">
    <property type="entry name" value="PDC1_DGC_like"/>
    <property type="match status" value="1"/>
</dbReference>
<name>A0ABY3ZM83_9RHOB</name>
<dbReference type="InterPro" id="IPR004358">
    <property type="entry name" value="Sig_transdc_His_kin-like_C"/>
</dbReference>
<evidence type="ECO:0000256" key="4">
    <source>
        <dbReference type="ARBA" id="ARBA00022679"/>
    </source>
</evidence>
<keyword evidence="3" id="KW-0597">Phosphoprotein</keyword>
<accession>A0ABY3ZM83</accession>
<feature type="transmembrane region" description="Helical" evidence="8">
    <location>
        <begin position="264"/>
        <end position="287"/>
    </location>
</feature>
<dbReference type="SUPFAM" id="SSF47384">
    <property type="entry name" value="Homodimeric domain of signal transducing histidine kinase"/>
    <property type="match status" value="1"/>
</dbReference>
<evidence type="ECO:0000259" key="9">
    <source>
        <dbReference type="PROSITE" id="PS50109"/>
    </source>
</evidence>
<protein>
    <recommendedName>
        <fullName evidence="2">histidine kinase</fullName>
        <ecNumber evidence="2">2.7.13.3</ecNumber>
    </recommendedName>
</protein>
<feature type="transmembrane region" description="Helical" evidence="8">
    <location>
        <begin position="20"/>
        <end position="42"/>
    </location>
</feature>
<dbReference type="InterPro" id="IPR005467">
    <property type="entry name" value="His_kinase_dom"/>
</dbReference>
<dbReference type="EC" id="2.7.13.3" evidence="2"/>
<dbReference type="EMBL" id="CP085144">
    <property type="protein sequence ID" value="UOA15785.1"/>
    <property type="molecule type" value="Genomic_DNA"/>
</dbReference>
<evidence type="ECO:0000313" key="10">
    <source>
        <dbReference type="EMBL" id="UOA15785.1"/>
    </source>
</evidence>
<sequence>MVSTELANKDEAETSSSAQTLFWGLISTVVVLYFIGLAFLTWSDYNRATTRAEVELEHFAELYEQAVDATLSVANVRMWGLIDELSTAMLDDPDQFEAQYGALMNSAVEEIQQVDALVLIGADGVVLWATVEPLLGQYLGDRAYFQTAVGLGVDDYTVGVPIQSRATGRRITPIAWPLIGIDGKVRGVLASSLGEDYYAELLAADGVQEDMFVEVVTANGERAFSSGRAQRDPDTPVFSARKEIPALDLYIDVTRSKEAVLRSFWQRTLVFTGLATILFLTVINAAIRARAQSTKLAQALRNSERDRERIRVAQSEFDAIFENVGDGIIVYNDNNKLHRSNRKARELMGVSSNIKAVEQLRSMIPPFSQMDEEVAIHRIHVRNAENESVAVQCRVMKMHLHGDYIAYNVLQDISAEERLVAARTAFVTSVNHELRTPLTSLAGSLEILHERFGEAMPANAGKLLSMATRNADRLLVLVNDILTLQAIDQQQLSIQKERVSVSEVLSEAIAANTGYGVNRDVQLGIHGGPNASDAAYVQVDTVRMQQVFSNLISNAVKYTPRGGTVKIGADLDEDAVTFYVCDSGPGIPRSAHDRMFKRFADPVHSRDNQASGTGLGLAITRELVVRQGGDISFQTRSAEDGDENPGTTFFVRLPRDDDTAPTKGTPV</sequence>
<dbReference type="Proteomes" id="UP000831019">
    <property type="component" value="Chromosome"/>
</dbReference>
<dbReference type="RefSeq" id="WP_243261274.1">
    <property type="nucleotide sequence ID" value="NZ_CP085144.1"/>
</dbReference>
<dbReference type="GO" id="GO:0004673">
    <property type="term" value="F:protein histidine kinase activity"/>
    <property type="evidence" value="ECO:0007669"/>
    <property type="project" value="UniProtKB-EC"/>
</dbReference>
<dbReference type="PANTHER" id="PTHR43711">
    <property type="entry name" value="TWO-COMPONENT HISTIDINE KINASE"/>
    <property type="match status" value="1"/>
</dbReference>
<dbReference type="InterPro" id="IPR036097">
    <property type="entry name" value="HisK_dim/P_sf"/>
</dbReference>
<keyword evidence="8" id="KW-0812">Transmembrane</keyword>
<dbReference type="InterPro" id="IPR036890">
    <property type="entry name" value="HATPase_C_sf"/>
</dbReference>
<dbReference type="PANTHER" id="PTHR43711:SF26">
    <property type="entry name" value="SENSOR HISTIDINE KINASE RCSC"/>
    <property type="match status" value="1"/>
</dbReference>
<organism evidence="10 11">
    <name type="scientific">Sulfitobacter dubius</name>
    <dbReference type="NCBI Taxonomy" id="218673"/>
    <lineage>
        <taxon>Bacteria</taxon>
        <taxon>Pseudomonadati</taxon>
        <taxon>Pseudomonadota</taxon>
        <taxon>Alphaproteobacteria</taxon>
        <taxon>Rhodobacterales</taxon>
        <taxon>Roseobacteraceae</taxon>
        <taxon>Sulfitobacter</taxon>
    </lineage>
</organism>
<dbReference type="Pfam" id="PF02518">
    <property type="entry name" value="HATPase_c"/>
    <property type="match status" value="1"/>
</dbReference>
<dbReference type="InterPro" id="IPR003661">
    <property type="entry name" value="HisK_dim/P_dom"/>
</dbReference>
<keyword evidence="11" id="KW-1185">Reference proteome</keyword>
<evidence type="ECO:0000256" key="2">
    <source>
        <dbReference type="ARBA" id="ARBA00012438"/>
    </source>
</evidence>
<evidence type="ECO:0000256" key="1">
    <source>
        <dbReference type="ARBA" id="ARBA00000085"/>
    </source>
</evidence>
<dbReference type="InterPro" id="IPR003594">
    <property type="entry name" value="HATPase_dom"/>
</dbReference>
<dbReference type="InterPro" id="IPR050736">
    <property type="entry name" value="Sensor_HK_Regulatory"/>
</dbReference>
<keyword evidence="8" id="KW-1133">Transmembrane helix</keyword>
<dbReference type="PRINTS" id="PR00344">
    <property type="entry name" value="BCTRLSENSOR"/>
</dbReference>
<evidence type="ECO:0000256" key="6">
    <source>
        <dbReference type="ARBA" id="ARBA00023012"/>
    </source>
</evidence>
<evidence type="ECO:0000313" key="11">
    <source>
        <dbReference type="Proteomes" id="UP000831019"/>
    </source>
</evidence>
<keyword evidence="4 10" id="KW-0808">Transferase</keyword>
<evidence type="ECO:0000256" key="5">
    <source>
        <dbReference type="ARBA" id="ARBA00022777"/>
    </source>
</evidence>
<evidence type="ECO:0000256" key="3">
    <source>
        <dbReference type="ARBA" id="ARBA00022553"/>
    </source>
</evidence>
<evidence type="ECO:0000256" key="8">
    <source>
        <dbReference type="SAM" id="Phobius"/>
    </source>
</evidence>
<dbReference type="Gene3D" id="1.10.287.130">
    <property type="match status" value="1"/>
</dbReference>
<feature type="region of interest" description="Disordered" evidence="7">
    <location>
        <begin position="634"/>
        <end position="667"/>
    </location>
</feature>
<dbReference type="SUPFAM" id="SSF55874">
    <property type="entry name" value="ATPase domain of HSP90 chaperone/DNA topoisomerase II/histidine kinase"/>
    <property type="match status" value="1"/>
</dbReference>
<dbReference type="SMART" id="SM00387">
    <property type="entry name" value="HATPase_c"/>
    <property type="match status" value="1"/>
</dbReference>
<gene>
    <name evidence="10" type="primary">walK_3</name>
    <name evidence="10" type="ORF">DSM109990_02629</name>
</gene>
<comment type="catalytic activity">
    <reaction evidence="1">
        <text>ATP + protein L-histidine = ADP + protein N-phospho-L-histidine.</text>
        <dbReference type="EC" id="2.7.13.3"/>
    </reaction>
</comment>
<proteinExistence type="predicted"/>
<reference evidence="11" key="1">
    <citation type="journal article" date="2022" name="Microorganisms">
        <title>Beyond the ABCs#Discovery of Three New Plasmid Types in Rhodobacterales (RepQ, RepY, RepW).</title>
        <authorList>
            <person name="Freese H.M."/>
            <person name="Ringel V."/>
            <person name="Overmann J."/>
            <person name="Petersen J."/>
        </authorList>
    </citation>
    <scope>NUCLEOTIDE SEQUENCE [LARGE SCALE GENOMIC DNA]</scope>
    <source>
        <strain evidence="11">DSM 109990</strain>
    </source>
</reference>